<name>A0A2P2QG05_RHIMU</name>
<dbReference type="AlphaFoldDB" id="A0A2P2QG05"/>
<organism evidence="1">
    <name type="scientific">Rhizophora mucronata</name>
    <name type="common">Asiatic mangrove</name>
    <dbReference type="NCBI Taxonomy" id="61149"/>
    <lineage>
        <taxon>Eukaryota</taxon>
        <taxon>Viridiplantae</taxon>
        <taxon>Streptophyta</taxon>
        <taxon>Embryophyta</taxon>
        <taxon>Tracheophyta</taxon>
        <taxon>Spermatophyta</taxon>
        <taxon>Magnoliopsida</taxon>
        <taxon>eudicotyledons</taxon>
        <taxon>Gunneridae</taxon>
        <taxon>Pentapetalae</taxon>
        <taxon>rosids</taxon>
        <taxon>fabids</taxon>
        <taxon>Malpighiales</taxon>
        <taxon>Rhizophoraceae</taxon>
        <taxon>Rhizophora</taxon>
    </lineage>
</organism>
<reference evidence="1" key="1">
    <citation type="submission" date="2018-02" db="EMBL/GenBank/DDBJ databases">
        <title>Rhizophora mucronata_Transcriptome.</title>
        <authorList>
            <person name="Meera S.P."/>
            <person name="Sreeshan A."/>
            <person name="Augustine A."/>
        </authorList>
    </citation>
    <scope>NUCLEOTIDE SEQUENCE</scope>
    <source>
        <tissue evidence="1">Leaf</tissue>
    </source>
</reference>
<dbReference type="EMBL" id="GGEC01085323">
    <property type="protein sequence ID" value="MBX65807.1"/>
    <property type="molecule type" value="Transcribed_RNA"/>
</dbReference>
<evidence type="ECO:0000313" key="1">
    <source>
        <dbReference type="EMBL" id="MBX65807.1"/>
    </source>
</evidence>
<accession>A0A2P2QG05</accession>
<proteinExistence type="predicted"/>
<sequence length="35" mass="4071">MDSASPRGLRIIKRSYMYCLGPHLTRLQQNIHLSN</sequence>
<protein>
    <submittedName>
        <fullName evidence="1">Uncharacterized protein</fullName>
    </submittedName>
</protein>